<dbReference type="PANTHER" id="PTHR43557:SF2">
    <property type="entry name" value="RIESKE DOMAIN-CONTAINING PROTEIN-RELATED"/>
    <property type="match status" value="1"/>
</dbReference>
<reference evidence="7 8" key="1">
    <citation type="journal article" date="2019" name="Int. J. Syst. Evol. Microbiol.">
        <title>The Global Catalogue of Microorganisms (GCM) 10K type strain sequencing project: providing services to taxonomists for standard genome sequencing and annotation.</title>
        <authorList>
            <consortium name="The Broad Institute Genomics Platform"/>
            <consortium name="The Broad Institute Genome Sequencing Center for Infectious Disease"/>
            <person name="Wu L."/>
            <person name="Ma J."/>
        </authorList>
    </citation>
    <scope>NUCLEOTIDE SEQUENCE [LARGE SCALE GENOMIC DNA]</scope>
    <source>
        <strain evidence="7 8">JCM 14969</strain>
    </source>
</reference>
<dbReference type="Proteomes" id="UP001500393">
    <property type="component" value="Unassembled WGS sequence"/>
</dbReference>
<dbReference type="Gene3D" id="3.30.390.30">
    <property type="match status" value="1"/>
</dbReference>
<keyword evidence="4" id="KW-0560">Oxidoreductase</keyword>
<evidence type="ECO:0000313" key="8">
    <source>
        <dbReference type="Proteomes" id="UP001500393"/>
    </source>
</evidence>
<protein>
    <submittedName>
        <fullName evidence="7">FAD-dependent oxidoreductase</fullName>
    </submittedName>
</protein>
<dbReference type="Gene3D" id="3.50.50.60">
    <property type="entry name" value="FAD/NAD(P)-binding domain"/>
    <property type="match status" value="2"/>
</dbReference>
<dbReference type="Pfam" id="PF14759">
    <property type="entry name" value="Reductase_C"/>
    <property type="match status" value="1"/>
</dbReference>
<gene>
    <name evidence="7" type="ORF">GCM10009789_03340</name>
</gene>
<proteinExistence type="predicted"/>
<dbReference type="PRINTS" id="PR00368">
    <property type="entry name" value="FADPNR"/>
</dbReference>
<dbReference type="InterPro" id="IPR023753">
    <property type="entry name" value="FAD/NAD-binding_dom"/>
</dbReference>
<dbReference type="RefSeq" id="WP_344208953.1">
    <property type="nucleotide sequence ID" value="NZ_BAAAOS010000005.1"/>
</dbReference>
<comment type="caution">
    <text evidence="7">The sequence shown here is derived from an EMBL/GenBank/DDBJ whole genome shotgun (WGS) entry which is preliminary data.</text>
</comment>
<evidence type="ECO:0000256" key="1">
    <source>
        <dbReference type="ARBA" id="ARBA00001974"/>
    </source>
</evidence>
<evidence type="ECO:0000259" key="6">
    <source>
        <dbReference type="Pfam" id="PF14759"/>
    </source>
</evidence>
<dbReference type="InterPro" id="IPR050446">
    <property type="entry name" value="FAD-oxidoreductase/Apoptosis"/>
</dbReference>
<keyword evidence="3" id="KW-0274">FAD</keyword>
<dbReference type="SUPFAM" id="SSF51905">
    <property type="entry name" value="FAD/NAD(P)-binding domain"/>
    <property type="match status" value="2"/>
</dbReference>
<comment type="cofactor">
    <cofactor evidence="1">
        <name>FAD</name>
        <dbReference type="ChEBI" id="CHEBI:57692"/>
    </cofactor>
</comment>
<dbReference type="InterPro" id="IPR036188">
    <property type="entry name" value="FAD/NAD-bd_sf"/>
</dbReference>
<dbReference type="Pfam" id="PF07992">
    <property type="entry name" value="Pyr_redox_2"/>
    <property type="match status" value="1"/>
</dbReference>
<evidence type="ECO:0000256" key="2">
    <source>
        <dbReference type="ARBA" id="ARBA00022630"/>
    </source>
</evidence>
<dbReference type="InterPro" id="IPR016156">
    <property type="entry name" value="FAD/NAD-linked_Rdtase_dimer_sf"/>
</dbReference>
<accession>A0ABN2C7P7</accession>
<evidence type="ECO:0000259" key="5">
    <source>
        <dbReference type="Pfam" id="PF07992"/>
    </source>
</evidence>
<feature type="domain" description="FAD/NAD(P)-binding" evidence="5">
    <location>
        <begin position="6"/>
        <end position="302"/>
    </location>
</feature>
<organism evidence="7 8">
    <name type="scientific">Kribbella sancticallisti</name>
    <dbReference type="NCBI Taxonomy" id="460087"/>
    <lineage>
        <taxon>Bacteria</taxon>
        <taxon>Bacillati</taxon>
        <taxon>Actinomycetota</taxon>
        <taxon>Actinomycetes</taxon>
        <taxon>Propionibacteriales</taxon>
        <taxon>Kribbellaceae</taxon>
        <taxon>Kribbella</taxon>
    </lineage>
</organism>
<evidence type="ECO:0000256" key="3">
    <source>
        <dbReference type="ARBA" id="ARBA00022827"/>
    </source>
</evidence>
<evidence type="ECO:0000313" key="7">
    <source>
        <dbReference type="EMBL" id="GAA1553145.1"/>
    </source>
</evidence>
<dbReference type="InterPro" id="IPR028202">
    <property type="entry name" value="Reductase_C"/>
</dbReference>
<keyword evidence="8" id="KW-1185">Reference proteome</keyword>
<dbReference type="SUPFAM" id="SSF55424">
    <property type="entry name" value="FAD/NAD-linked reductases, dimerisation (C-terminal) domain"/>
    <property type="match status" value="1"/>
</dbReference>
<dbReference type="PANTHER" id="PTHR43557">
    <property type="entry name" value="APOPTOSIS-INDUCING FACTOR 1"/>
    <property type="match status" value="1"/>
</dbReference>
<sequence length="411" mass="44509">MTKEPSYVIVGASLAGAKAAQALREQGFTGRIVLVGDETERPYERPALSKGYLMGKEERDKIYVHDESWYAEHEVELLLGHRGTGLDRAAHEVELDTGDRVGYAKLLLATGAAPRRLRLPGADLEGVHYLRRVGDSDSLREAFRGGGRIVVLGAGWIGLETAAAAREYGCDVVVIDPRPTPLFAALGSEMGAFFAALHLRNGVDLRLSHTVVGFQGIDRVTGVVTEDGSDLAADAVVVGIGAIPNVDLAERAGLSCDNGIVVDESLRTDDPDVYAVGDVAKSYRPFYGGHLRVEHWDNALKAAPVAARAMLGQRVVYDELPYFFTDQYDVGMEFAGWIGPDGYDRLVTRGDVEKQAFHAFWLADDRVVAGMQVNLWDDGIAPIQELIRTRQPVDAGRLADTSVPLAAHAMA</sequence>
<evidence type="ECO:0000256" key="4">
    <source>
        <dbReference type="ARBA" id="ARBA00023002"/>
    </source>
</evidence>
<name>A0ABN2C7P7_9ACTN</name>
<dbReference type="EMBL" id="BAAAOS010000005">
    <property type="protein sequence ID" value="GAA1553145.1"/>
    <property type="molecule type" value="Genomic_DNA"/>
</dbReference>
<keyword evidence="2" id="KW-0285">Flavoprotein</keyword>
<feature type="domain" description="Reductase C-terminal" evidence="6">
    <location>
        <begin position="322"/>
        <end position="407"/>
    </location>
</feature>
<dbReference type="PRINTS" id="PR00411">
    <property type="entry name" value="PNDRDTASEI"/>
</dbReference>